<dbReference type="SUPFAM" id="SSF46785">
    <property type="entry name" value="Winged helix' DNA-binding domain"/>
    <property type="match status" value="1"/>
</dbReference>
<evidence type="ECO:0000313" key="6">
    <source>
        <dbReference type="Proteomes" id="UP001156691"/>
    </source>
</evidence>
<sequence>MSQTPLREAMQRLEQDGLVRIFPQSKTIVSQINTPQIYEAHFMRVALETEVVRQLTRARNQEAVKHARAIVRMQEAVAEDPGQLLAFQELDEMFHQTLFVGVGHRGLHQLVTSKSGHLSRMRRLQPHDETKIRFILDGHRDILDAIDSGEEEASVKAMRAHLSQTVVNVEALRERYKHFFS</sequence>
<dbReference type="PANTHER" id="PTHR43537">
    <property type="entry name" value="TRANSCRIPTIONAL REGULATOR, GNTR FAMILY"/>
    <property type="match status" value="1"/>
</dbReference>
<dbReference type="SMART" id="SM00895">
    <property type="entry name" value="FCD"/>
    <property type="match status" value="1"/>
</dbReference>
<gene>
    <name evidence="5" type="ORF">GCM10010862_11650</name>
</gene>
<evidence type="ECO:0000259" key="4">
    <source>
        <dbReference type="SMART" id="SM00895"/>
    </source>
</evidence>
<evidence type="ECO:0000256" key="3">
    <source>
        <dbReference type="ARBA" id="ARBA00023163"/>
    </source>
</evidence>
<keyword evidence="3" id="KW-0804">Transcription</keyword>
<name>A0ABQ5W272_9HYPH</name>
<protein>
    <submittedName>
        <fullName evidence="5">GntR family transcriptional regulator</fullName>
    </submittedName>
</protein>
<dbReference type="InterPro" id="IPR036390">
    <property type="entry name" value="WH_DNA-bd_sf"/>
</dbReference>
<dbReference type="SUPFAM" id="SSF48008">
    <property type="entry name" value="GntR ligand-binding domain-like"/>
    <property type="match status" value="1"/>
</dbReference>
<dbReference type="InterPro" id="IPR008920">
    <property type="entry name" value="TF_FadR/GntR_C"/>
</dbReference>
<dbReference type="EMBL" id="BSNS01000007">
    <property type="protein sequence ID" value="GLQ53906.1"/>
    <property type="molecule type" value="Genomic_DNA"/>
</dbReference>
<evidence type="ECO:0000313" key="5">
    <source>
        <dbReference type="EMBL" id="GLQ53906.1"/>
    </source>
</evidence>
<accession>A0ABQ5W272</accession>
<dbReference type="InterPro" id="IPR036388">
    <property type="entry name" value="WH-like_DNA-bd_sf"/>
</dbReference>
<keyword evidence="1" id="KW-0805">Transcription regulation</keyword>
<dbReference type="PANTHER" id="PTHR43537:SF45">
    <property type="entry name" value="GNTR FAMILY REGULATORY PROTEIN"/>
    <property type="match status" value="1"/>
</dbReference>
<reference evidence="6" key="1">
    <citation type="journal article" date="2019" name="Int. J. Syst. Evol. Microbiol.">
        <title>The Global Catalogue of Microorganisms (GCM) 10K type strain sequencing project: providing services to taxonomists for standard genome sequencing and annotation.</title>
        <authorList>
            <consortium name="The Broad Institute Genomics Platform"/>
            <consortium name="The Broad Institute Genome Sequencing Center for Infectious Disease"/>
            <person name="Wu L."/>
            <person name="Ma J."/>
        </authorList>
    </citation>
    <scope>NUCLEOTIDE SEQUENCE [LARGE SCALE GENOMIC DNA]</scope>
    <source>
        <strain evidence="6">NBRC 112416</strain>
    </source>
</reference>
<proteinExistence type="predicted"/>
<dbReference type="Gene3D" id="1.10.10.10">
    <property type="entry name" value="Winged helix-like DNA-binding domain superfamily/Winged helix DNA-binding domain"/>
    <property type="match status" value="1"/>
</dbReference>
<organism evidence="5 6">
    <name type="scientific">Devosia nitrariae</name>
    <dbReference type="NCBI Taxonomy" id="2071872"/>
    <lineage>
        <taxon>Bacteria</taxon>
        <taxon>Pseudomonadati</taxon>
        <taxon>Pseudomonadota</taxon>
        <taxon>Alphaproteobacteria</taxon>
        <taxon>Hyphomicrobiales</taxon>
        <taxon>Devosiaceae</taxon>
        <taxon>Devosia</taxon>
    </lineage>
</organism>
<dbReference type="Gene3D" id="1.20.120.530">
    <property type="entry name" value="GntR ligand-binding domain-like"/>
    <property type="match status" value="1"/>
</dbReference>
<evidence type="ECO:0000256" key="2">
    <source>
        <dbReference type="ARBA" id="ARBA00023125"/>
    </source>
</evidence>
<dbReference type="InterPro" id="IPR011711">
    <property type="entry name" value="GntR_C"/>
</dbReference>
<keyword evidence="6" id="KW-1185">Reference proteome</keyword>
<comment type="caution">
    <text evidence="5">The sequence shown here is derived from an EMBL/GenBank/DDBJ whole genome shotgun (WGS) entry which is preliminary data.</text>
</comment>
<dbReference type="Pfam" id="PF07729">
    <property type="entry name" value="FCD"/>
    <property type="match status" value="1"/>
</dbReference>
<evidence type="ECO:0000256" key="1">
    <source>
        <dbReference type="ARBA" id="ARBA00023015"/>
    </source>
</evidence>
<keyword evidence="2" id="KW-0238">DNA-binding</keyword>
<feature type="domain" description="GntR C-terminal" evidence="4">
    <location>
        <begin position="39"/>
        <end position="164"/>
    </location>
</feature>
<dbReference type="Proteomes" id="UP001156691">
    <property type="component" value="Unassembled WGS sequence"/>
</dbReference>